<organism evidence="1 2">
    <name type="scientific">Elysia chlorotica</name>
    <name type="common">Eastern emerald elysia</name>
    <name type="synonym">Sea slug</name>
    <dbReference type="NCBI Taxonomy" id="188477"/>
    <lineage>
        <taxon>Eukaryota</taxon>
        <taxon>Metazoa</taxon>
        <taxon>Spiralia</taxon>
        <taxon>Lophotrochozoa</taxon>
        <taxon>Mollusca</taxon>
        <taxon>Gastropoda</taxon>
        <taxon>Heterobranchia</taxon>
        <taxon>Euthyneura</taxon>
        <taxon>Panpulmonata</taxon>
        <taxon>Sacoglossa</taxon>
        <taxon>Placobranchoidea</taxon>
        <taxon>Plakobranchidae</taxon>
        <taxon>Elysia</taxon>
    </lineage>
</organism>
<dbReference type="Gene3D" id="3.60.10.10">
    <property type="entry name" value="Endonuclease/exonuclease/phosphatase"/>
    <property type="match status" value="1"/>
</dbReference>
<name>A0A433SNB9_ELYCH</name>
<evidence type="ECO:0000313" key="2">
    <source>
        <dbReference type="Proteomes" id="UP000271974"/>
    </source>
</evidence>
<evidence type="ECO:0000313" key="1">
    <source>
        <dbReference type="EMBL" id="RUS70732.1"/>
    </source>
</evidence>
<accession>A0A433SNB9</accession>
<dbReference type="PANTHER" id="PTHR19446">
    <property type="entry name" value="REVERSE TRANSCRIPTASES"/>
    <property type="match status" value="1"/>
</dbReference>
<dbReference type="SUPFAM" id="SSF56219">
    <property type="entry name" value="DNase I-like"/>
    <property type="match status" value="1"/>
</dbReference>
<proteinExistence type="predicted"/>
<dbReference type="AlphaFoldDB" id="A0A433SNB9"/>
<comment type="caution">
    <text evidence="1">The sequence shown here is derived from an EMBL/GenBank/DDBJ whole genome shotgun (WGS) entry which is preliminary data.</text>
</comment>
<sequence>MGTHGTGEENYNGKIFSELCRFNDLVFRGTLFPNKTIHKTTWISPNDKTENQIDHITISRKWRRSMHDVRMKRGADVASDHHLVAAVLKTKLKTFNDSAGRPAHKAEISKAMSQERQQVQTTDHLRLLRPSTDMLLPLLCKIWEREQVPEDWKRVHLVKLPKKGDLSSCTNWRGIMLLSIPGKVLTRIMSKRLSWTRDSRDEQAGFRQDHPCRRHSYRAHHHRIVTGVADPICQRTGKSGIQWIFMRQLKDLDFADDITFFHKDKKTHKRNYIVCQKKPGRLDPIYIGKTEAIRINNRQANPLQLHQENIKLKEVDKFILAVL</sequence>
<dbReference type="EMBL" id="RQTK01001344">
    <property type="protein sequence ID" value="RUS70732.1"/>
    <property type="molecule type" value="Genomic_DNA"/>
</dbReference>
<dbReference type="OrthoDB" id="10070415at2759"/>
<dbReference type="STRING" id="188477.A0A433SNB9"/>
<dbReference type="InterPro" id="IPR036691">
    <property type="entry name" value="Endo/exonu/phosph_ase_sf"/>
</dbReference>
<evidence type="ECO:0008006" key="3">
    <source>
        <dbReference type="Google" id="ProtNLM"/>
    </source>
</evidence>
<keyword evidence="2" id="KW-1185">Reference proteome</keyword>
<reference evidence="1 2" key="1">
    <citation type="submission" date="2019-01" db="EMBL/GenBank/DDBJ databases">
        <title>A draft genome assembly of the solar-powered sea slug Elysia chlorotica.</title>
        <authorList>
            <person name="Cai H."/>
            <person name="Li Q."/>
            <person name="Fang X."/>
            <person name="Li J."/>
            <person name="Curtis N.E."/>
            <person name="Altenburger A."/>
            <person name="Shibata T."/>
            <person name="Feng M."/>
            <person name="Maeda T."/>
            <person name="Schwartz J.A."/>
            <person name="Shigenobu S."/>
            <person name="Lundholm N."/>
            <person name="Nishiyama T."/>
            <person name="Yang H."/>
            <person name="Hasebe M."/>
            <person name="Li S."/>
            <person name="Pierce S.K."/>
            <person name="Wang J."/>
        </authorList>
    </citation>
    <scope>NUCLEOTIDE SEQUENCE [LARGE SCALE GENOMIC DNA]</scope>
    <source>
        <strain evidence="1">EC2010</strain>
        <tissue evidence="1">Whole organism of an adult</tissue>
    </source>
</reference>
<protein>
    <recommendedName>
        <fullName evidence="3">Reverse transcriptase domain-containing protein</fullName>
    </recommendedName>
</protein>
<dbReference type="Proteomes" id="UP000271974">
    <property type="component" value="Unassembled WGS sequence"/>
</dbReference>
<gene>
    <name evidence="1" type="ORF">EGW08_021510</name>
</gene>